<dbReference type="Pfam" id="PF03031">
    <property type="entry name" value="NIF"/>
    <property type="match status" value="1"/>
</dbReference>
<dbReference type="Pfam" id="PF00533">
    <property type="entry name" value="BRCT"/>
    <property type="match status" value="1"/>
</dbReference>
<dbReference type="FunFam" id="3.40.50.1000:FF:000098">
    <property type="entry name" value="RNA polymerase II C-terminal domain phosphatase-like 3"/>
    <property type="match status" value="1"/>
</dbReference>
<dbReference type="STRING" id="13333.W1PT59"/>
<accession>W1PT59</accession>
<comment type="cofactor">
    <cofactor evidence="2">
        <name>Mg(2+)</name>
        <dbReference type="ChEBI" id="CHEBI:18420"/>
    </cofactor>
</comment>
<dbReference type="eggNOG" id="KOG0323">
    <property type="taxonomic scope" value="Eukaryota"/>
</dbReference>
<dbReference type="EC" id="3.1.3.16" evidence="14"/>
<feature type="domain" description="FCP1 homology" evidence="16">
    <location>
        <begin position="66"/>
        <end position="247"/>
    </location>
</feature>
<dbReference type="InterPro" id="IPR036420">
    <property type="entry name" value="BRCT_dom_sf"/>
</dbReference>
<dbReference type="CDD" id="cd07521">
    <property type="entry name" value="HAD_FCP1-like"/>
    <property type="match status" value="1"/>
</dbReference>
<evidence type="ECO:0000256" key="1">
    <source>
        <dbReference type="ARBA" id="ARBA00001936"/>
    </source>
</evidence>
<dbReference type="InterPro" id="IPR011947">
    <property type="entry name" value="FCP1_euk"/>
</dbReference>
<evidence type="ECO:0000256" key="4">
    <source>
        <dbReference type="ARBA" id="ARBA00022491"/>
    </source>
</evidence>
<evidence type="ECO:0000313" key="18">
    <source>
        <dbReference type="Proteomes" id="UP000017836"/>
    </source>
</evidence>
<dbReference type="GO" id="GO:0009651">
    <property type="term" value="P:response to salt stress"/>
    <property type="evidence" value="ECO:0007669"/>
    <property type="project" value="UniProtKB-ARBA"/>
</dbReference>
<dbReference type="InterPro" id="IPR001357">
    <property type="entry name" value="BRCT_dom"/>
</dbReference>
<dbReference type="Gene3D" id="3.40.50.10190">
    <property type="entry name" value="BRCT domain"/>
    <property type="match status" value="1"/>
</dbReference>
<dbReference type="SUPFAM" id="SSF52113">
    <property type="entry name" value="BRCT domain"/>
    <property type="match status" value="1"/>
</dbReference>
<evidence type="ECO:0000256" key="2">
    <source>
        <dbReference type="ARBA" id="ARBA00001946"/>
    </source>
</evidence>
<reference evidence="18" key="1">
    <citation type="journal article" date="2013" name="Science">
        <title>The Amborella genome and the evolution of flowering plants.</title>
        <authorList>
            <consortium name="Amborella Genome Project"/>
        </authorList>
    </citation>
    <scope>NUCLEOTIDE SEQUENCE [LARGE SCALE GENOMIC DNA]</scope>
</reference>
<keyword evidence="4" id="KW-0678">Repressor</keyword>
<dbReference type="FunFam" id="3.40.50.10190:FF:000014">
    <property type="entry name" value="RNA polymerase II C-terminal domain phosphatase-like 3"/>
    <property type="match status" value="1"/>
</dbReference>
<comment type="catalytic activity">
    <reaction evidence="11 14">
        <text>O-phospho-L-seryl-[protein] + H2O = L-seryl-[protein] + phosphate</text>
        <dbReference type="Rhea" id="RHEA:20629"/>
        <dbReference type="Rhea" id="RHEA-COMP:9863"/>
        <dbReference type="Rhea" id="RHEA-COMP:11604"/>
        <dbReference type="ChEBI" id="CHEBI:15377"/>
        <dbReference type="ChEBI" id="CHEBI:29999"/>
        <dbReference type="ChEBI" id="CHEBI:43474"/>
        <dbReference type="ChEBI" id="CHEBI:83421"/>
        <dbReference type="EC" id="3.1.3.16"/>
    </reaction>
</comment>
<evidence type="ECO:0000256" key="12">
    <source>
        <dbReference type="ARBA" id="ARBA00048336"/>
    </source>
</evidence>
<dbReference type="CDD" id="cd17729">
    <property type="entry name" value="BRCT_CTDP1"/>
    <property type="match status" value="1"/>
</dbReference>
<evidence type="ECO:0000256" key="14">
    <source>
        <dbReference type="RuleBase" id="RU366066"/>
    </source>
</evidence>
<dbReference type="NCBIfam" id="TIGR02250">
    <property type="entry name" value="FCP1_euk"/>
    <property type="match status" value="1"/>
</dbReference>
<dbReference type="OMA" id="HWLECSM"/>
<keyword evidence="10 14" id="KW-0539">Nucleus</keyword>
<dbReference type="PROSITE" id="PS50172">
    <property type="entry name" value="BRCT"/>
    <property type="match status" value="1"/>
</dbReference>
<proteinExistence type="predicted"/>
<keyword evidence="6 14" id="KW-0378">Hydrolase</keyword>
<evidence type="ECO:0000256" key="6">
    <source>
        <dbReference type="ARBA" id="ARBA00022801"/>
    </source>
</evidence>
<comment type="catalytic activity">
    <reaction evidence="12 14">
        <text>O-phospho-L-threonyl-[protein] + H2O = L-threonyl-[protein] + phosphate</text>
        <dbReference type="Rhea" id="RHEA:47004"/>
        <dbReference type="Rhea" id="RHEA-COMP:11060"/>
        <dbReference type="Rhea" id="RHEA-COMP:11605"/>
        <dbReference type="ChEBI" id="CHEBI:15377"/>
        <dbReference type="ChEBI" id="CHEBI:30013"/>
        <dbReference type="ChEBI" id="CHEBI:43474"/>
        <dbReference type="ChEBI" id="CHEBI:61977"/>
        <dbReference type="EC" id="3.1.3.16"/>
    </reaction>
</comment>
<evidence type="ECO:0000259" key="16">
    <source>
        <dbReference type="PROSITE" id="PS50969"/>
    </source>
</evidence>
<evidence type="ECO:0000256" key="11">
    <source>
        <dbReference type="ARBA" id="ARBA00047761"/>
    </source>
</evidence>
<dbReference type="GO" id="GO:0008420">
    <property type="term" value="F:RNA polymerase II CTD heptapeptide repeat phosphatase activity"/>
    <property type="evidence" value="ECO:0000318"/>
    <property type="project" value="GO_Central"/>
</dbReference>
<keyword evidence="7" id="KW-0694">RNA-binding</keyword>
<comment type="cofactor">
    <cofactor evidence="1">
        <name>Mn(2+)</name>
        <dbReference type="ChEBI" id="CHEBI:29035"/>
    </cofactor>
</comment>
<keyword evidence="8" id="KW-0805">Transcription regulation</keyword>
<evidence type="ECO:0000256" key="13">
    <source>
        <dbReference type="ARBA" id="ARBA00063107"/>
    </source>
</evidence>
<comment type="function">
    <text evidence="14">This promotes the activity of RNA polymerase II.</text>
</comment>
<dbReference type="AlphaFoldDB" id="W1PT59"/>
<dbReference type="GO" id="GO:0046872">
    <property type="term" value="F:metal ion binding"/>
    <property type="evidence" value="ECO:0007669"/>
    <property type="project" value="UniProtKB-KW"/>
</dbReference>
<protein>
    <recommendedName>
        <fullName evidence="14">RNA polymerase II C-terminal domain phosphatase-like</fullName>
        <ecNumber evidence="14">3.1.3.16</ecNumber>
    </recommendedName>
</protein>
<keyword evidence="5" id="KW-0479">Metal-binding</keyword>
<dbReference type="Proteomes" id="UP000017836">
    <property type="component" value="Unassembled WGS sequence"/>
</dbReference>
<organism evidence="17 18">
    <name type="scientific">Amborella trichopoda</name>
    <dbReference type="NCBI Taxonomy" id="13333"/>
    <lineage>
        <taxon>Eukaryota</taxon>
        <taxon>Viridiplantae</taxon>
        <taxon>Streptophyta</taxon>
        <taxon>Embryophyta</taxon>
        <taxon>Tracheophyta</taxon>
        <taxon>Spermatophyta</taxon>
        <taxon>Magnoliopsida</taxon>
        <taxon>Amborellales</taxon>
        <taxon>Amborellaceae</taxon>
        <taxon>Amborella</taxon>
    </lineage>
</organism>
<evidence type="ECO:0000259" key="15">
    <source>
        <dbReference type="PROSITE" id="PS50172"/>
    </source>
</evidence>
<evidence type="ECO:0000313" key="17">
    <source>
        <dbReference type="EMBL" id="ERN10475.1"/>
    </source>
</evidence>
<dbReference type="PANTHER" id="PTHR23081:SF2">
    <property type="entry name" value="RNA POLYMERASE II C-TERMINAL DOMAIN PHOSPHATASE-LIKE 3"/>
    <property type="match status" value="1"/>
</dbReference>
<comment type="subcellular location">
    <subcellularLocation>
        <location evidence="3 14">Nucleus</location>
    </subcellularLocation>
</comment>
<dbReference type="GO" id="GO:0003723">
    <property type="term" value="F:RNA binding"/>
    <property type="evidence" value="ECO:0007669"/>
    <property type="project" value="UniProtKB-KW"/>
</dbReference>
<dbReference type="PROSITE" id="PS50969">
    <property type="entry name" value="FCP1"/>
    <property type="match status" value="1"/>
</dbReference>
<feature type="domain" description="BRCT" evidence="15">
    <location>
        <begin position="289"/>
        <end position="382"/>
    </location>
</feature>
<evidence type="ECO:0000256" key="7">
    <source>
        <dbReference type="ARBA" id="ARBA00022884"/>
    </source>
</evidence>
<evidence type="ECO:0000256" key="8">
    <source>
        <dbReference type="ARBA" id="ARBA00023015"/>
    </source>
</evidence>
<dbReference type="Gramene" id="ERN10475">
    <property type="protein sequence ID" value="ERN10475"/>
    <property type="gene ID" value="AMTR_s00161p00034100"/>
</dbReference>
<dbReference type="InterPro" id="IPR036412">
    <property type="entry name" value="HAD-like_sf"/>
</dbReference>
<dbReference type="SMART" id="SM00577">
    <property type="entry name" value="CPDc"/>
    <property type="match status" value="1"/>
</dbReference>
<evidence type="ECO:0000256" key="5">
    <source>
        <dbReference type="ARBA" id="ARBA00022723"/>
    </source>
</evidence>
<dbReference type="HOGENOM" id="CLU_023960_2_0_1"/>
<gene>
    <name evidence="17" type="ORF">AMTR_s00161p00034100</name>
</gene>
<dbReference type="GO" id="GO:0005634">
    <property type="term" value="C:nucleus"/>
    <property type="evidence" value="ECO:0007669"/>
    <property type="project" value="UniProtKB-SubCell"/>
</dbReference>
<comment type="subunit">
    <text evidence="13">Interacts with RAP74.</text>
</comment>
<evidence type="ECO:0000256" key="10">
    <source>
        <dbReference type="ARBA" id="ARBA00023242"/>
    </source>
</evidence>
<dbReference type="InterPro" id="IPR004274">
    <property type="entry name" value="FCP1_dom"/>
</dbReference>
<evidence type="ECO:0000256" key="3">
    <source>
        <dbReference type="ARBA" id="ARBA00004123"/>
    </source>
</evidence>
<dbReference type="SUPFAM" id="SSF56784">
    <property type="entry name" value="HAD-like"/>
    <property type="match status" value="1"/>
</dbReference>
<keyword evidence="18" id="KW-1185">Reference proteome</keyword>
<dbReference type="PANTHER" id="PTHR23081">
    <property type="entry name" value="RNA POLYMERASE II CTD PHOSPHATASE"/>
    <property type="match status" value="1"/>
</dbReference>
<dbReference type="EMBL" id="KI392832">
    <property type="protein sequence ID" value="ERN10475.1"/>
    <property type="molecule type" value="Genomic_DNA"/>
</dbReference>
<evidence type="ECO:0000256" key="9">
    <source>
        <dbReference type="ARBA" id="ARBA00023163"/>
    </source>
</evidence>
<keyword evidence="9" id="KW-0804">Transcription</keyword>
<name>W1PT59_AMBTC</name>
<sequence>MKPGDPRRILYTDMVATKDSSAPEQHGIAPSLILANRTAPISLDDKKREALQKERARRIEEQNKIFAARKLSLVLDIDHTLLHSVKFIEVDQVHDEILRKMEEKDREKPQRHLFRLSHIGMWTKLRPGIWNFLKRASKLYELHLCTMGSEAYATEIAKVLDPRGSLFEGRIISKANKGDPFDRAKRQQKCKDLDGVLGTESAVVIIDDSVHVWPNNKHNLINVERYLYFPYSRHQFGLNGPSLLEVGRDERVEDGTLSSILEVIEKLHQNFFSHCSLNNVDIRDLLASQQQKILRGCKVLFSGIFQADDMNLNLHPFWKTAEQFGAICTNQIDDQVTHVVARLPGTTKVNWALSNGKFVVHPGWLKASSFLYRRVNELDFARIDFAWKE</sequence>
<dbReference type="InterPro" id="IPR023214">
    <property type="entry name" value="HAD_sf"/>
</dbReference>
<dbReference type="Gene3D" id="3.40.50.1000">
    <property type="entry name" value="HAD superfamily/HAD-like"/>
    <property type="match status" value="1"/>
</dbReference>
<dbReference type="InterPro" id="IPR039189">
    <property type="entry name" value="Fcp1"/>
</dbReference>